<evidence type="ECO:0000313" key="1">
    <source>
        <dbReference type="EMBL" id="OJG19127.1"/>
    </source>
</evidence>
<organism evidence="1 2">
    <name type="scientific">Enterococcus canis</name>
    <dbReference type="NCBI Taxonomy" id="214095"/>
    <lineage>
        <taxon>Bacteria</taxon>
        <taxon>Bacillati</taxon>
        <taxon>Bacillota</taxon>
        <taxon>Bacilli</taxon>
        <taxon>Lactobacillales</taxon>
        <taxon>Enterococcaceae</taxon>
        <taxon>Enterococcus</taxon>
    </lineage>
</organism>
<keyword evidence="2" id="KW-1185">Reference proteome</keyword>
<gene>
    <name evidence="1" type="ORF">RU97_GL000698</name>
</gene>
<dbReference type="STRING" id="214095.RU97_GL000698"/>
<evidence type="ECO:0000313" key="2">
    <source>
        <dbReference type="Proteomes" id="UP000181884"/>
    </source>
</evidence>
<dbReference type="Proteomes" id="UP000181884">
    <property type="component" value="Unassembled WGS sequence"/>
</dbReference>
<protein>
    <submittedName>
        <fullName evidence="1">Uncharacterized protein</fullName>
    </submittedName>
</protein>
<sequence>MHQVEVESICAACSVSEKTIAAVKSAKTIIDNKNFFVIN</sequence>
<name>A0A1L8RHA8_9ENTE</name>
<proteinExistence type="predicted"/>
<reference evidence="1 2" key="1">
    <citation type="submission" date="2014-12" db="EMBL/GenBank/DDBJ databases">
        <title>Draft genome sequences of 29 type strains of Enterococci.</title>
        <authorList>
            <person name="Zhong Z."/>
            <person name="Sun Z."/>
            <person name="Liu W."/>
            <person name="Zhang W."/>
            <person name="Zhang H."/>
        </authorList>
    </citation>
    <scope>NUCLEOTIDE SEQUENCE [LARGE SCALE GENOMIC DNA]</scope>
    <source>
        <strain evidence="1 2">DSM 17029</strain>
    </source>
</reference>
<accession>A0A1L8RHA8</accession>
<comment type="caution">
    <text evidence="1">The sequence shown here is derived from an EMBL/GenBank/DDBJ whole genome shotgun (WGS) entry which is preliminary data.</text>
</comment>
<dbReference type="EMBL" id="JXKH01000002">
    <property type="protein sequence ID" value="OJG19127.1"/>
    <property type="molecule type" value="Genomic_DNA"/>
</dbReference>
<dbReference type="AlphaFoldDB" id="A0A1L8RHA8"/>